<accession>A0ABV2T9P4</accession>
<reference evidence="1 2" key="1">
    <citation type="submission" date="2024-06" db="EMBL/GenBank/DDBJ databases">
        <title>Chitinophaga defluvii sp. nov., isolated from municipal sewage.</title>
        <authorList>
            <person name="Zhang L."/>
        </authorList>
    </citation>
    <scope>NUCLEOTIDE SEQUENCE [LARGE SCALE GENOMIC DNA]</scope>
    <source>
        <strain evidence="1 2">H8</strain>
    </source>
</reference>
<proteinExistence type="predicted"/>
<dbReference type="EMBL" id="JBEXAC010000002">
    <property type="protein sequence ID" value="MET6999382.1"/>
    <property type="molecule type" value="Genomic_DNA"/>
</dbReference>
<protein>
    <recommendedName>
        <fullName evidence="3">Helix-turn-helix protein</fullName>
    </recommendedName>
</protein>
<name>A0ABV2T9P4_9BACT</name>
<dbReference type="RefSeq" id="WP_354661948.1">
    <property type="nucleotide sequence ID" value="NZ_JBEXAC010000002.1"/>
</dbReference>
<gene>
    <name evidence="1" type="ORF">ABR189_18485</name>
</gene>
<evidence type="ECO:0000313" key="1">
    <source>
        <dbReference type="EMBL" id="MET6999382.1"/>
    </source>
</evidence>
<sequence length="99" mass="11442">MNSERTTTFIMMPEADLLQIRYLLQEILTAINATAAKMSNCSIEPEYIPAAAFMKAVNIKRTKFYELITGNKIRTLKKRRKVYVLASEVSRYFNDPAFQ</sequence>
<dbReference type="Proteomes" id="UP001549749">
    <property type="component" value="Unassembled WGS sequence"/>
</dbReference>
<evidence type="ECO:0000313" key="2">
    <source>
        <dbReference type="Proteomes" id="UP001549749"/>
    </source>
</evidence>
<organism evidence="1 2">
    <name type="scientific">Chitinophaga defluvii</name>
    <dbReference type="NCBI Taxonomy" id="3163343"/>
    <lineage>
        <taxon>Bacteria</taxon>
        <taxon>Pseudomonadati</taxon>
        <taxon>Bacteroidota</taxon>
        <taxon>Chitinophagia</taxon>
        <taxon>Chitinophagales</taxon>
        <taxon>Chitinophagaceae</taxon>
        <taxon>Chitinophaga</taxon>
    </lineage>
</organism>
<comment type="caution">
    <text evidence="1">The sequence shown here is derived from an EMBL/GenBank/DDBJ whole genome shotgun (WGS) entry which is preliminary data.</text>
</comment>
<keyword evidence="2" id="KW-1185">Reference proteome</keyword>
<evidence type="ECO:0008006" key="3">
    <source>
        <dbReference type="Google" id="ProtNLM"/>
    </source>
</evidence>